<keyword evidence="2" id="KW-1185">Reference proteome</keyword>
<name>A0ACC3BNJ1_PYRYE</name>
<sequence>MPPSAFVVPFLFLPTSCRSCPNLALAFKPSLPASTPSPRRPCLLPPAPTPTRRPGCWRSPPCPGRRCGRGPAALRRWGGPRRRGRRPSVAAGGSPSATTGWALVAVATAAAATAAAATTVVGAMAAAAAAAAAAVVGGSICCPRRRPPCPPHRAPAVASGGSCSMAHAWVRPRPRRRPRRPRLTGALRRRSAPWRGRCYRRCRLGWTATPAGVGRGGGTWHRRCCGATRHHQGWPDGGCLPGRAGRGGCSAGGDVRVVGGGDRTGAGSHRCQSSCGGACCCGRTALVASRSFVGAPVCLCGNATLIGSRNVLASHGVEQTALGHQTALHQRVTDRVHR</sequence>
<reference evidence="1" key="1">
    <citation type="submission" date="2019-11" db="EMBL/GenBank/DDBJ databases">
        <title>Nori genome reveals adaptations in red seaweeds to the harsh intertidal environment.</title>
        <authorList>
            <person name="Wang D."/>
            <person name="Mao Y."/>
        </authorList>
    </citation>
    <scope>NUCLEOTIDE SEQUENCE</scope>
    <source>
        <tissue evidence="1">Gametophyte</tissue>
    </source>
</reference>
<comment type="caution">
    <text evidence="1">The sequence shown here is derived from an EMBL/GenBank/DDBJ whole genome shotgun (WGS) entry which is preliminary data.</text>
</comment>
<dbReference type="Proteomes" id="UP000798662">
    <property type="component" value="Chromosome 1"/>
</dbReference>
<evidence type="ECO:0000313" key="1">
    <source>
        <dbReference type="EMBL" id="KAK1859387.1"/>
    </source>
</evidence>
<dbReference type="EMBL" id="CM020618">
    <property type="protein sequence ID" value="KAK1859387.1"/>
    <property type="molecule type" value="Genomic_DNA"/>
</dbReference>
<protein>
    <submittedName>
        <fullName evidence="1">Uncharacterized protein</fullName>
    </submittedName>
</protein>
<accession>A0ACC3BNJ1</accession>
<organism evidence="1 2">
    <name type="scientific">Pyropia yezoensis</name>
    <name type="common">Susabi-nori</name>
    <name type="synonym">Porphyra yezoensis</name>
    <dbReference type="NCBI Taxonomy" id="2788"/>
    <lineage>
        <taxon>Eukaryota</taxon>
        <taxon>Rhodophyta</taxon>
        <taxon>Bangiophyceae</taxon>
        <taxon>Bangiales</taxon>
        <taxon>Bangiaceae</taxon>
        <taxon>Pyropia</taxon>
    </lineage>
</organism>
<gene>
    <name evidence="1" type="ORF">I4F81_001983</name>
</gene>
<evidence type="ECO:0000313" key="2">
    <source>
        <dbReference type="Proteomes" id="UP000798662"/>
    </source>
</evidence>
<proteinExistence type="predicted"/>